<dbReference type="AlphaFoldDB" id="A2BLW7"/>
<name>A2BLW7_HYPBU</name>
<dbReference type="Proteomes" id="UP000002593">
    <property type="component" value="Chromosome"/>
</dbReference>
<evidence type="ECO:0000313" key="2">
    <source>
        <dbReference type="Proteomes" id="UP000002593"/>
    </source>
</evidence>
<organism evidence="1 2">
    <name type="scientific">Hyperthermus butylicus (strain DSM 5456 / JCM 9403 / PLM1-5)</name>
    <dbReference type="NCBI Taxonomy" id="415426"/>
    <lineage>
        <taxon>Archaea</taxon>
        <taxon>Thermoproteota</taxon>
        <taxon>Thermoprotei</taxon>
        <taxon>Desulfurococcales</taxon>
        <taxon>Pyrodictiaceae</taxon>
        <taxon>Hyperthermus</taxon>
    </lineage>
</organism>
<sequence length="238" mass="28462">MAKIYVLKEPRKDRAWNIYMLREAARLKKWFDGIYYSSKLKRLLAVFRPTPGTHVNLLVFEEMGESVLRDTYRMECPRGCNRCCVFRSGAFMIENEVRQLPPELRERVLRQPSEIIRTPGGPVRIYRLDTEAMGRCIFFDVERGECIIERYGKHLKPIVCLLTYCTVFATRNGKLYLKTGYRSLPDGRVEMFYREVSDKEWNRMIARMGEVWRRYRRVYLSKIREEEETARYASQQPR</sequence>
<dbReference type="OrthoDB" id="36424at2157"/>
<reference evidence="1 2" key="1">
    <citation type="journal article" date="2007" name="Archaea">
        <title>The genome of Hyperthermus butylicus: a sulfur-reducing, peptide fermenting, neutrophilic Crenarchaeote growing up to 108 degrees C.</title>
        <authorList>
            <person name="Brugger K."/>
            <person name="Chen L."/>
            <person name="Stark M."/>
            <person name="Zibat A."/>
            <person name="Redder P."/>
            <person name="Ruepp A."/>
            <person name="Awayez M."/>
            <person name="She Q."/>
            <person name="Garrett R.A."/>
            <person name="Klenk H.P."/>
        </authorList>
    </citation>
    <scope>NUCLEOTIDE SEQUENCE [LARGE SCALE GENOMIC DNA]</scope>
    <source>
        <strain evidence="2">DSM 5456 / JCM 9403 / PLM1-5</strain>
    </source>
</reference>
<proteinExistence type="predicted"/>
<protein>
    <submittedName>
        <fullName evidence="1">Uncharacterized protein</fullName>
    </submittedName>
</protein>
<dbReference type="EnsemblBacteria" id="ABM80978">
    <property type="protein sequence ID" value="ABM80978"/>
    <property type="gene ID" value="Hbut_1141"/>
</dbReference>
<gene>
    <name evidence="1" type="ordered locus">Hbut_1141</name>
</gene>
<keyword evidence="2" id="KW-1185">Reference proteome</keyword>
<dbReference type="KEGG" id="hbu:Hbut_1141"/>
<dbReference type="STRING" id="415426.Hbut_1141"/>
<evidence type="ECO:0000313" key="1">
    <source>
        <dbReference type="EMBL" id="ABM80978.1"/>
    </source>
</evidence>
<dbReference type="eggNOG" id="arCOG02583">
    <property type="taxonomic scope" value="Archaea"/>
</dbReference>
<dbReference type="RefSeq" id="WP_011822296.1">
    <property type="nucleotide sequence ID" value="NC_008818.1"/>
</dbReference>
<dbReference type="HOGENOM" id="CLU_1163791_0_0_2"/>
<dbReference type="EMBL" id="CP000493">
    <property type="protein sequence ID" value="ABM80978.1"/>
    <property type="molecule type" value="Genomic_DNA"/>
</dbReference>
<dbReference type="GeneID" id="4782141"/>
<accession>A2BLW7</accession>